<dbReference type="InterPro" id="IPR001789">
    <property type="entry name" value="Sig_transdc_resp-reg_receiver"/>
</dbReference>
<dbReference type="SUPFAM" id="SSF52172">
    <property type="entry name" value="CheY-like"/>
    <property type="match status" value="1"/>
</dbReference>
<evidence type="ECO:0000256" key="1">
    <source>
        <dbReference type="ARBA" id="ARBA00022553"/>
    </source>
</evidence>
<dbReference type="Pfam" id="PF00072">
    <property type="entry name" value="Response_reg"/>
    <property type="match status" value="1"/>
</dbReference>
<dbReference type="EMBL" id="CP036268">
    <property type="protein sequence ID" value="QDT36702.1"/>
    <property type="molecule type" value="Genomic_DNA"/>
</dbReference>
<evidence type="ECO:0000313" key="5">
    <source>
        <dbReference type="Proteomes" id="UP000317318"/>
    </source>
</evidence>
<feature type="domain" description="Response regulatory" evidence="3">
    <location>
        <begin position="4"/>
        <end position="121"/>
    </location>
</feature>
<dbReference type="KEGG" id="svp:Pan189_10640"/>
<evidence type="ECO:0000313" key="4">
    <source>
        <dbReference type="EMBL" id="QDT36702.1"/>
    </source>
</evidence>
<dbReference type="GO" id="GO:0000160">
    <property type="term" value="P:phosphorelay signal transduction system"/>
    <property type="evidence" value="ECO:0007669"/>
    <property type="project" value="InterPro"/>
</dbReference>
<dbReference type="AlphaFoldDB" id="A0A517QYI8"/>
<protein>
    <submittedName>
        <fullName evidence="4">Alkaline phosphatase synthesis transcriptional regulatory protein PhoP</fullName>
    </submittedName>
</protein>
<dbReference type="Proteomes" id="UP000317318">
    <property type="component" value="Chromosome"/>
</dbReference>
<dbReference type="OrthoDB" id="272828at2"/>
<organism evidence="4 5">
    <name type="scientific">Stratiformator vulcanicus</name>
    <dbReference type="NCBI Taxonomy" id="2527980"/>
    <lineage>
        <taxon>Bacteria</taxon>
        <taxon>Pseudomonadati</taxon>
        <taxon>Planctomycetota</taxon>
        <taxon>Planctomycetia</taxon>
        <taxon>Planctomycetales</taxon>
        <taxon>Planctomycetaceae</taxon>
        <taxon>Stratiformator</taxon>
    </lineage>
</organism>
<keyword evidence="1 2" id="KW-0597">Phosphoprotein</keyword>
<evidence type="ECO:0000259" key="3">
    <source>
        <dbReference type="PROSITE" id="PS50110"/>
    </source>
</evidence>
<dbReference type="Gene3D" id="3.40.50.2300">
    <property type="match status" value="1"/>
</dbReference>
<dbReference type="InterPro" id="IPR011006">
    <property type="entry name" value="CheY-like_superfamily"/>
</dbReference>
<evidence type="ECO:0000256" key="2">
    <source>
        <dbReference type="PROSITE-ProRule" id="PRU00169"/>
    </source>
</evidence>
<name>A0A517QYI8_9PLAN</name>
<dbReference type="PROSITE" id="PS50110">
    <property type="entry name" value="RESPONSE_REGULATORY"/>
    <property type="match status" value="1"/>
</dbReference>
<keyword evidence="5" id="KW-1185">Reference proteome</keyword>
<dbReference type="PANTHER" id="PTHR44591:SF23">
    <property type="entry name" value="CHEY SUBFAMILY"/>
    <property type="match status" value="1"/>
</dbReference>
<accession>A0A517QYI8</accession>
<dbReference type="SMART" id="SM00448">
    <property type="entry name" value="REC"/>
    <property type="match status" value="1"/>
</dbReference>
<feature type="modified residue" description="4-aspartylphosphate" evidence="2">
    <location>
        <position position="53"/>
    </location>
</feature>
<reference evidence="4 5" key="1">
    <citation type="submission" date="2019-02" db="EMBL/GenBank/DDBJ databases">
        <title>Deep-cultivation of Planctomycetes and their phenomic and genomic characterization uncovers novel biology.</title>
        <authorList>
            <person name="Wiegand S."/>
            <person name="Jogler M."/>
            <person name="Boedeker C."/>
            <person name="Pinto D."/>
            <person name="Vollmers J."/>
            <person name="Rivas-Marin E."/>
            <person name="Kohn T."/>
            <person name="Peeters S.H."/>
            <person name="Heuer A."/>
            <person name="Rast P."/>
            <person name="Oberbeckmann S."/>
            <person name="Bunk B."/>
            <person name="Jeske O."/>
            <person name="Meyerdierks A."/>
            <person name="Storesund J.E."/>
            <person name="Kallscheuer N."/>
            <person name="Luecker S."/>
            <person name="Lage O.M."/>
            <person name="Pohl T."/>
            <person name="Merkel B.J."/>
            <person name="Hornburger P."/>
            <person name="Mueller R.-W."/>
            <person name="Bruemmer F."/>
            <person name="Labrenz M."/>
            <person name="Spormann A.M."/>
            <person name="Op den Camp H."/>
            <person name="Overmann J."/>
            <person name="Amann R."/>
            <person name="Jetten M.S.M."/>
            <person name="Mascher T."/>
            <person name="Medema M.H."/>
            <person name="Devos D.P."/>
            <person name="Kaster A.-K."/>
            <person name="Ovreas L."/>
            <person name="Rohde M."/>
            <person name="Galperin M.Y."/>
            <person name="Jogler C."/>
        </authorList>
    </citation>
    <scope>NUCLEOTIDE SEQUENCE [LARGE SCALE GENOMIC DNA]</scope>
    <source>
        <strain evidence="4 5">Pan189</strain>
    </source>
</reference>
<gene>
    <name evidence="4" type="primary">phoP_1</name>
    <name evidence="4" type="ORF">Pan189_10640</name>
</gene>
<dbReference type="RefSeq" id="WP_145362885.1">
    <property type="nucleotide sequence ID" value="NZ_CP036268.1"/>
</dbReference>
<sequence>MTIKVSICDDEPHITRAVAMKLSKAGFNVESYSDAEDLWSKFTEFKPQLVVTDYQMPRMDGLSLIRNLRAHPEGQDVPVVLLTAKGFELEQSELNLMGGTIRLCPKPFSPRELLAVCKELCADASIEA</sequence>
<dbReference type="PANTHER" id="PTHR44591">
    <property type="entry name" value="STRESS RESPONSE REGULATOR PROTEIN 1"/>
    <property type="match status" value="1"/>
</dbReference>
<proteinExistence type="predicted"/>
<dbReference type="InterPro" id="IPR050595">
    <property type="entry name" value="Bact_response_regulator"/>
</dbReference>